<evidence type="ECO:0000256" key="3">
    <source>
        <dbReference type="SAM" id="SignalP"/>
    </source>
</evidence>
<evidence type="ECO:0000256" key="1">
    <source>
        <dbReference type="ARBA" id="ARBA00023157"/>
    </source>
</evidence>
<dbReference type="Proteomes" id="UP000481153">
    <property type="component" value="Unassembled WGS sequence"/>
</dbReference>
<dbReference type="EMBL" id="VJMJ01000067">
    <property type="protein sequence ID" value="KAF0739090.1"/>
    <property type="molecule type" value="Genomic_DNA"/>
</dbReference>
<gene>
    <name evidence="6" type="ORF">Ae201684_005270</name>
</gene>
<dbReference type="PROSITE" id="PS51221">
    <property type="entry name" value="TTL"/>
    <property type="match status" value="1"/>
</dbReference>
<proteinExistence type="predicted"/>
<dbReference type="PROSITE" id="PS00022">
    <property type="entry name" value="EGF_1"/>
    <property type="match status" value="1"/>
</dbReference>
<evidence type="ECO:0000259" key="5">
    <source>
        <dbReference type="PROSITE" id="PS01186"/>
    </source>
</evidence>
<keyword evidence="1" id="KW-1015">Disulfide bond</keyword>
<dbReference type="SUPFAM" id="SSF56059">
    <property type="entry name" value="Glutathione synthetase ATP-binding domain-like"/>
    <property type="match status" value="1"/>
</dbReference>
<feature type="chain" id="PRO_5026133034" description="EGF-like domain-containing protein" evidence="3">
    <location>
        <begin position="18"/>
        <end position="604"/>
    </location>
</feature>
<organism evidence="6 7">
    <name type="scientific">Aphanomyces euteiches</name>
    <dbReference type="NCBI Taxonomy" id="100861"/>
    <lineage>
        <taxon>Eukaryota</taxon>
        <taxon>Sar</taxon>
        <taxon>Stramenopiles</taxon>
        <taxon>Oomycota</taxon>
        <taxon>Saprolegniomycetes</taxon>
        <taxon>Saprolegniales</taxon>
        <taxon>Verrucalvaceae</taxon>
        <taxon>Aphanomyces</taxon>
    </lineage>
</organism>
<feature type="domain" description="EGF-like" evidence="4 5">
    <location>
        <begin position="514"/>
        <end position="525"/>
    </location>
</feature>
<name>A0A6G0XFN4_9STRA</name>
<dbReference type="Pfam" id="PF07974">
    <property type="entry name" value="EGF_2"/>
    <property type="match status" value="1"/>
</dbReference>
<dbReference type="Gene3D" id="3.30.470.20">
    <property type="entry name" value="ATP-grasp fold, B domain"/>
    <property type="match status" value="1"/>
</dbReference>
<evidence type="ECO:0000313" key="6">
    <source>
        <dbReference type="EMBL" id="KAF0739090.1"/>
    </source>
</evidence>
<feature type="transmembrane region" description="Helical" evidence="2">
    <location>
        <begin position="571"/>
        <end position="591"/>
    </location>
</feature>
<dbReference type="InterPro" id="IPR004344">
    <property type="entry name" value="TTL/TTLL_fam"/>
</dbReference>
<evidence type="ECO:0000256" key="2">
    <source>
        <dbReference type="SAM" id="Phobius"/>
    </source>
</evidence>
<keyword evidence="2" id="KW-0472">Membrane</keyword>
<dbReference type="PANTHER" id="PTHR47113">
    <property type="entry name" value="LD09343P"/>
    <property type="match status" value="1"/>
</dbReference>
<evidence type="ECO:0000313" key="7">
    <source>
        <dbReference type="Proteomes" id="UP000481153"/>
    </source>
</evidence>
<comment type="caution">
    <text evidence="6">The sequence shown here is derived from an EMBL/GenBank/DDBJ whole genome shotgun (WGS) entry which is preliminary data.</text>
</comment>
<dbReference type="AlphaFoldDB" id="A0A6G0XFN4"/>
<protein>
    <recommendedName>
        <fullName evidence="4 5">EGF-like domain-containing protein</fullName>
    </recommendedName>
</protein>
<dbReference type="Gene3D" id="2.60.120.260">
    <property type="entry name" value="Galactose-binding domain-like"/>
    <property type="match status" value="1"/>
</dbReference>
<dbReference type="PANTHER" id="PTHR47113:SF1">
    <property type="entry name" value="LD09343P"/>
    <property type="match status" value="1"/>
</dbReference>
<keyword evidence="2" id="KW-1133">Transmembrane helix</keyword>
<dbReference type="InterPro" id="IPR013111">
    <property type="entry name" value="EGF_extracell"/>
</dbReference>
<dbReference type="PROSITE" id="PS01186">
    <property type="entry name" value="EGF_2"/>
    <property type="match status" value="1"/>
</dbReference>
<dbReference type="CDD" id="cd00054">
    <property type="entry name" value="EGF_CA"/>
    <property type="match status" value="1"/>
</dbReference>
<dbReference type="InterPro" id="IPR000742">
    <property type="entry name" value="EGF"/>
</dbReference>
<dbReference type="Pfam" id="PF03133">
    <property type="entry name" value="TTL"/>
    <property type="match status" value="1"/>
</dbReference>
<reference evidence="6 7" key="1">
    <citation type="submission" date="2019-07" db="EMBL/GenBank/DDBJ databases">
        <title>Genomics analysis of Aphanomyces spp. identifies a new class of oomycete effector associated with host adaptation.</title>
        <authorList>
            <person name="Gaulin E."/>
        </authorList>
    </citation>
    <scope>NUCLEOTIDE SEQUENCE [LARGE SCALE GENOMIC DNA]</scope>
    <source>
        <strain evidence="6 7">ATCC 201684</strain>
    </source>
</reference>
<keyword evidence="3" id="KW-0732">Signal</keyword>
<dbReference type="InterPro" id="IPR053317">
    <property type="entry name" value="Tubulin_polyglutamylase"/>
</dbReference>
<accession>A0A6G0XFN4</accession>
<evidence type="ECO:0000259" key="4">
    <source>
        <dbReference type="PROSITE" id="PS00022"/>
    </source>
</evidence>
<sequence>MVSRWTWLVVSWCVVSTKPLRSSKVFLLPEEKRHHLGPVLAAFDRLGVNELEGNDVMAWGAAASPDEFDIVWSYEYTDFGALGPLASRHKVNHLPGNYAIVSKGHVYSTQLSLQQLYGKEHFDFIPQQYRLPDERDQFLAAFDTTNVDTKLGDSNYGRRWLIKNQNHRGVHFFSGLDQLNKYMTTNDMVAQCIEPLLISGHKFDIGLYVTIASVDPLRVYIYQNALLRMCKLKYPTDLNDTTPLESYVVDDYLPPWEIPDLKPFYDELPSIHSEGTSHFAVLKQYLTQLNIDPDQFQKDIYGAVVKLITGNRDHFKRMEATFRHELKQPGRGNFFEMYRFDFLVDDKGKPWLMEANQSPNLAPKFFESGTDAKMKENIVYDLLHLIGIQSPAEAMHPHSIFQADGKYCHSKCQDTQRIYDMTCWRCPGWFSPPEADILYESSVEFLRRGRFNLVFPTLDDAYVPFLDGGRTTHDIAFSRYVQSLVEEKLALNDAIVCASRGHCSSHGNCVNGQCVCDTGFQGLLCADAVNRLDLNLPKVNNSNNLKDDLEKFHSANLRVVGAAAPQDTSNLAIVILVIGNTVVVTAIYVVAKFMNCKKGTVKEH</sequence>
<dbReference type="VEuPathDB" id="FungiDB:AeMF1_016005"/>
<keyword evidence="2" id="KW-0812">Transmembrane</keyword>
<keyword evidence="7" id="KW-1185">Reference proteome</keyword>
<feature type="signal peptide" evidence="3">
    <location>
        <begin position="1"/>
        <end position="17"/>
    </location>
</feature>